<evidence type="ECO:0000256" key="4">
    <source>
        <dbReference type="RuleBase" id="RU000363"/>
    </source>
</evidence>
<dbReference type="PRINTS" id="PR00081">
    <property type="entry name" value="GDHRDH"/>
</dbReference>
<dbReference type="Gene3D" id="3.40.50.720">
    <property type="entry name" value="NAD(P)-binding Rossmann-like Domain"/>
    <property type="match status" value="1"/>
</dbReference>
<keyword evidence="3" id="KW-0560">Oxidoreductase</keyword>
<evidence type="ECO:0000256" key="1">
    <source>
        <dbReference type="ARBA" id="ARBA00006484"/>
    </source>
</evidence>
<evidence type="ECO:0000313" key="6">
    <source>
        <dbReference type="Proteomes" id="UP000214365"/>
    </source>
</evidence>
<dbReference type="GO" id="GO:0016491">
    <property type="term" value="F:oxidoreductase activity"/>
    <property type="evidence" value="ECO:0007669"/>
    <property type="project" value="UniProtKB-KW"/>
</dbReference>
<comment type="caution">
    <text evidence="5">The sequence shown here is derived from an EMBL/GenBank/DDBJ whole genome shotgun (WGS) entry which is preliminary data.</text>
</comment>
<dbReference type="Proteomes" id="UP000214365">
    <property type="component" value="Unassembled WGS sequence"/>
</dbReference>
<dbReference type="Pfam" id="PF00106">
    <property type="entry name" value="adh_short"/>
    <property type="match status" value="1"/>
</dbReference>
<protein>
    <submittedName>
        <fullName evidence="5">Uncharacterized protein</fullName>
    </submittedName>
</protein>
<comment type="similarity">
    <text evidence="1 4">Belongs to the short-chain dehydrogenases/reductases (SDR) family.</text>
</comment>
<organism evidence="5 6">
    <name type="scientific">Talaromyces atroroseus</name>
    <dbReference type="NCBI Taxonomy" id="1441469"/>
    <lineage>
        <taxon>Eukaryota</taxon>
        <taxon>Fungi</taxon>
        <taxon>Dikarya</taxon>
        <taxon>Ascomycota</taxon>
        <taxon>Pezizomycotina</taxon>
        <taxon>Eurotiomycetes</taxon>
        <taxon>Eurotiomycetidae</taxon>
        <taxon>Eurotiales</taxon>
        <taxon>Trichocomaceae</taxon>
        <taxon>Talaromyces</taxon>
        <taxon>Talaromyces sect. Trachyspermi</taxon>
    </lineage>
</organism>
<evidence type="ECO:0000313" key="5">
    <source>
        <dbReference type="EMBL" id="OKL60380.1"/>
    </source>
</evidence>
<dbReference type="EMBL" id="LFMY01000005">
    <property type="protein sequence ID" value="OKL60380.1"/>
    <property type="molecule type" value="Genomic_DNA"/>
</dbReference>
<reference evidence="5 6" key="1">
    <citation type="submission" date="2015-06" db="EMBL/GenBank/DDBJ databases">
        <title>Talaromyces atroroseus IBT 11181 draft genome.</title>
        <authorList>
            <person name="Rasmussen K.B."/>
            <person name="Rasmussen S."/>
            <person name="Petersen B."/>
            <person name="Sicheritz-Ponten T."/>
            <person name="Mortensen U.H."/>
            <person name="Thrane U."/>
        </authorList>
    </citation>
    <scope>NUCLEOTIDE SEQUENCE [LARGE SCALE GENOMIC DNA]</scope>
    <source>
        <strain evidence="5 6">IBT 11181</strain>
    </source>
</reference>
<dbReference type="PRINTS" id="PR00080">
    <property type="entry name" value="SDRFAMILY"/>
</dbReference>
<keyword evidence="2" id="KW-0521">NADP</keyword>
<proteinExistence type="inferred from homology"/>
<dbReference type="InterPro" id="IPR036291">
    <property type="entry name" value="NAD(P)-bd_dom_sf"/>
</dbReference>
<evidence type="ECO:0000256" key="2">
    <source>
        <dbReference type="ARBA" id="ARBA00022857"/>
    </source>
</evidence>
<dbReference type="PANTHER" id="PTHR43963">
    <property type="entry name" value="CARBONYL REDUCTASE 1-RELATED"/>
    <property type="match status" value="1"/>
</dbReference>
<dbReference type="AlphaFoldDB" id="A0A1Q5Q8V0"/>
<gene>
    <name evidence="5" type="ORF">UA08_04020</name>
</gene>
<sequence>MNKTIALISGANQGIGLATAGRLAREHDFHVIMGSRNADNGTKAAQQLQSEGLSVESVQLDISSDESITHAAEYITQKYGRLDVLINNAAILIDGPKGNKVIPNITTRQLFDLTLSTNVTGPACLTEAMTPLLRKAKQRPCIVFVSSRMGSLAESLNPDTPFYKSDYKSYDASKAGVNVLTANYARILGADMRARVNSVCPGLIKTNLIGYMEAGDTPDRGAQRIIEMVTLAEDDETTGTFSDRWGKIDWGTSMSVDQITKNLKGGSSLSVSGLDVFPSPVLFSLCFPLGLGARQWHVSSDLGDSTASSGADVIY</sequence>
<dbReference type="SUPFAM" id="SSF51735">
    <property type="entry name" value="NAD(P)-binding Rossmann-fold domains"/>
    <property type="match status" value="1"/>
</dbReference>
<name>A0A1Q5Q8V0_TALAT</name>
<dbReference type="STRING" id="1441469.A0A1Q5Q8V0"/>
<accession>A0A1Q5Q8V0</accession>
<dbReference type="PANTHER" id="PTHR43963:SF6">
    <property type="entry name" value="CHAIN DEHYDROGENASE FAMILY PROTEIN, PUTATIVE (AFU_ORTHOLOGUE AFUA_3G15350)-RELATED"/>
    <property type="match status" value="1"/>
</dbReference>
<keyword evidence="6" id="KW-1185">Reference proteome</keyword>
<dbReference type="RefSeq" id="XP_020120501.1">
    <property type="nucleotide sequence ID" value="XM_020266815.1"/>
</dbReference>
<dbReference type="GeneID" id="31003775"/>
<dbReference type="InterPro" id="IPR002347">
    <property type="entry name" value="SDR_fam"/>
</dbReference>
<dbReference type="OrthoDB" id="191139at2759"/>
<evidence type="ECO:0000256" key="3">
    <source>
        <dbReference type="ARBA" id="ARBA00023002"/>
    </source>
</evidence>